<name>A0AAP0PQ98_9MAGN</name>
<evidence type="ECO:0000313" key="3">
    <source>
        <dbReference type="Proteomes" id="UP001420932"/>
    </source>
</evidence>
<evidence type="ECO:0000313" key="2">
    <source>
        <dbReference type="EMBL" id="KAK9150744.1"/>
    </source>
</evidence>
<dbReference type="EMBL" id="JBBNAF010000004">
    <property type="protein sequence ID" value="KAK9150744.1"/>
    <property type="molecule type" value="Genomic_DNA"/>
</dbReference>
<dbReference type="AlphaFoldDB" id="A0AAP0PQ98"/>
<feature type="compositionally biased region" description="Low complexity" evidence="1">
    <location>
        <begin position="28"/>
        <end position="43"/>
    </location>
</feature>
<comment type="caution">
    <text evidence="2">The sequence shown here is derived from an EMBL/GenBank/DDBJ whole genome shotgun (WGS) entry which is preliminary data.</text>
</comment>
<sequence length="58" mass="5953">MGSMSCYNSTSRKKSTKTEKSQRKMVAEAEAVTVGAAIGGSSRSGRRQGGGVGWPGST</sequence>
<feature type="region of interest" description="Disordered" evidence="1">
    <location>
        <begin position="1"/>
        <end position="58"/>
    </location>
</feature>
<dbReference type="Proteomes" id="UP001420932">
    <property type="component" value="Unassembled WGS sequence"/>
</dbReference>
<feature type="compositionally biased region" description="Basic and acidic residues" evidence="1">
    <location>
        <begin position="16"/>
        <end position="27"/>
    </location>
</feature>
<accession>A0AAP0PQ98</accession>
<protein>
    <submittedName>
        <fullName evidence="2">Uncharacterized protein</fullName>
    </submittedName>
</protein>
<evidence type="ECO:0000256" key="1">
    <source>
        <dbReference type="SAM" id="MobiDB-lite"/>
    </source>
</evidence>
<reference evidence="2 3" key="1">
    <citation type="submission" date="2024-01" db="EMBL/GenBank/DDBJ databases">
        <title>Genome assemblies of Stephania.</title>
        <authorList>
            <person name="Yang L."/>
        </authorList>
    </citation>
    <scope>NUCLEOTIDE SEQUENCE [LARGE SCALE GENOMIC DNA]</scope>
    <source>
        <strain evidence="2">YNDBR</strain>
        <tissue evidence="2">Leaf</tissue>
    </source>
</reference>
<gene>
    <name evidence="2" type="ORF">Syun_009053</name>
</gene>
<proteinExistence type="predicted"/>
<organism evidence="2 3">
    <name type="scientific">Stephania yunnanensis</name>
    <dbReference type="NCBI Taxonomy" id="152371"/>
    <lineage>
        <taxon>Eukaryota</taxon>
        <taxon>Viridiplantae</taxon>
        <taxon>Streptophyta</taxon>
        <taxon>Embryophyta</taxon>
        <taxon>Tracheophyta</taxon>
        <taxon>Spermatophyta</taxon>
        <taxon>Magnoliopsida</taxon>
        <taxon>Ranunculales</taxon>
        <taxon>Menispermaceae</taxon>
        <taxon>Menispermoideae</taxon>
        <taxon>Cissampelideae</taxon>
        <taxon>Stephania</taxon>
    </lineage>
</organism>
<feature type="compositionally biased region" description="Gly residues" evidence="1">
    <location>
        <begin position="47"/>
        <end position="58"/>
    </location>
</feature>
<keyword evidence="3" id="KW-1185">Reference proteome</keyword>